<feature type="chain" id="PRO_5046828224" description="DUF4142 domain-containing protein" evidence="1">
    <location>
        <begin position="19"/>
        <end position="182"/>
    </location>
</feature>
<evidence type="ECO:0000313" key="3">
    <source>
        <dbReference type="Proteomes" id="UP001400166"/>
    </source>
</evidence>
<evidence type="ECO:0008006" key="4">
    <source>
        <dbReference type="Google" id="ProtNLM"/>
    </source>
</evidence>
<feature type="signal peptide" evidence="1">
    <location>
        <begin position="1"/>
        <end position="18"/>
    </location>
</feature>
<dbReference type="EMBL" id="JBDJOF010000026">
    <property type="protein sequence ID" value="MEN5390787.1"/>
    <property type="molecule type" value="Genomic_DNA"/>
</dbReference>
<gene>
    <name evidence="2" type="ORF">ABE587_13270</name>
</gene>
<keyword evidence="1" id="KW-0732">Signal</keyword>
<protein>
    <recommendedName>
        <fullName evidence="4">DUF4142 domain-containing protein</fullName>
    </recommendedName>
</protein>
<dbReference type="RefSeq" id="WP_155028946.1">
    <property type="nucleotide sequence ID" value="NZ_JBDJNA010000015.1"/>
</dbReference>
<keyword evidence="3" id="KW-1185">Reference proteome</keyword>
<sequence length="182" mass="20717">MKCATSLFLLLSIGLLTACDARPHTRGYVYPNDRYLEENVAKWNSTVGTVNTWNDGPWAEEFYEAIDNGDDLSKFRFRLQNAHKDAIERRTAAERMTHRSEAADLHQHLLTSLQSVEDMFSIMVTMAELPEGYTTEQSTSILARLEPAIERMDTNLQKLSDAQDAFAKSEKIQLTTSDPTRR</sequence>
<name>A0ABV0CAJ9_9GAMM</name>
<comment type="caution">
    <text evidence="2">The sequence shown here is derived from an EMBL/GenBank/DDBJ whole genome shotgun (WGS) entry which is preliminary data.</text>
</comment>
<proteinExistence type="predicted"/>
<reference evidence="2 3" key="1">
    <citation type="submission" date="2024-04" db="EMBL/GenBank/DDBJ databases">
        <title>WGS of bacteria from Torrens River.</title>
        <authorList>
            <person name="Wyrsch E.R."/>
            <person name="Drigo B."/>
        </authorList>
    </citation>
    <scope>NUCLEOTIDE SEQUENCE [LARGE SCALE GENOMIC DNA]</scope>
    <source>
        <strain evidence="2 3">TWI153</strain>
    </source>
</reference>
<dbReference type="Proteomes" id="UP001400166">
    <property type="component" value="Unassembled WGS sequence"/>
</dbReference>
<dbReference type="PROSITE" id="PS51257">
    <property type="entry name" value="PROKAR_LIPOPROTEIN"/>
    <property type="match status" value="1"/>
</dbReference>
<organism evidence="2 3">
    <name type="scientific">Stenotrophomonas hibiscicola</name>
    <dbReference type="NCBI Taxonomy" id="86189"/>
    <lineage>
        <taxon>Bacteria</taxon>
        <taxon>Pseudomonadati</taxon>
        <taxon>Pseudomonadota</taxon>
        <taxon>Gammaproteobacteria</taxon>
        <taxon>Lysobacterales</taxon>
        <taxon>Lysobacteraceae</taxon>
        <taxon>Stenotrophomonas</taxon>
        <taxon>Stenotrophomonas maltophilia group</taxon>
    </lineage>
</organism>
<evidence type="ECO:0000256" key="1">
    <source>
        <dbReference type="SAM" id="SignalP"/>
    </source>
</evidence>
<evidence type="ECO:0000313" key="2">
    <source>
        <dbReference type="EMBL" id="MEN5390787.1"/>
    </source>
</evidence>
<accession>A0ABV0CAJ9</accession>